<accession>A0ABW4QYE0</accession>
<feature type="active site" evidence="7">
    <location>
        <position position="110"/>
    </location>
</feature>
<dbReference type="RefSeq" id="WP_382316248.1">
    <property type="nucleotide sequence ID" value="NZ_JBHUFD010000008.1"/>
</dbReference>
<evidence type="ECO:0000256" key="4">
    <source>
        <dbReference type="ARBA" id="ARBA00022691"/>
    </source>
</evidence>
<dbReference type="Gene3D" id="3.90.120.10">
    <property type="entry name" value="DNA Methylase, subunit A, domain 2"/>
    <property type="match status" value="1"/>
</dbReference>
<dbReference type="Gene3D" id="3.40.50.150">
    <property type="entry name" value="Vaccinia Virus protein VP39"/>
    <property type="match status" value="1"/>
</dbReference>
<evidence type="ECO:0000256" key="2">
    <source>
        <dbReference type="ARBA" id="ARBA00022603"/>
    </source>
</evidence>
<evidence type="ECO:0000313" key="9">
    <source>
        <dbReference type="EMBL" id="MFD1874440.1"/>
    </source>
</evidence>
<dbReference type="InterPro" id="IPR001525">
    <property type="entry name" value="C5_MeTfrase"/>
</dbReference>
<sequence length="416" mass="46369">MAKKQVAAKAETPAEIMPVLSFFTGGGLMDMGFENAGFPAAWTNEMDPVFAKLYAAGMTSWRQAKNPESEPVQISAVGKLLDLGGEDTILRNAFPDGKPKFFGLIGGPPCQDFSSAGLRAGFDGWRGDVTHHYCLHIICMRPAFFVMENVTGLLEKKHRAEFKALCQFLSDDYVIDYAKLNSLDYGVPQSRERLFLIGLRKDLLTPSAAEQFAQNPPKTGWASWDSEKIYVKAQRGYEWPKTEKAGATPTRPSDEKQYALCVDRCLVPPAQEELLANATERFNLLSQKPATIEEGNVANRSFKRLHRYRFSPTACYGNNEVHLHPYNGKRLSVREVLRIQGVEDTYKLPTELGLLTKKFKMICNGVPVPLAYGVAQTVARILRVYCGIQAVVKDEVRPSAQKINRPRVVYKAALAI</sequence>
<evidence type="ECO:0000313" key="10">
    <source>
        <dbReference type="Proteomes" id="UP001597197"/>
    </source>
</evidence>
<dbReference type="PRINTS" id="PR00105">
    <property type="entry name" value="C5METTRFRASE"/>
</dbReference>
<evidence type="ECO:0000256" key="8">
    <source>
        <dbReference type="RuleBase" id="RU000416"/>
    </source>
</evidence>
<name>A0ABW4QYE0_9BACT</name>
<dbReference type="InterPro" id="IPR050390">
    <property type="entry name" value="C5-Methyltransferase"/>
</dbReference>
<keyword evidence="10" id="KW-1185">Reference proteome</keyword>
<reference evidence="10" key="1">
    <citation type="journal article" date="2019" name="Int. J. Syst. Evol. Microbiol.">
        <title>The Global Catalogue of Microorganisms (GCM) 10K type strain sequencing project: providing services to taxonomists for standard genome sequencing and annotation.</title>
        <authorList>
            <consortium name="The Broad Institute Genomics Platform"/>
            <consortium name="The Broad Institute Genome Sequencing Center for Infectious Disease"/>
            <person name="Wu L."/>
            <person name="Ma J."/>
        </authorList>
    </citation>
    <scope>NUCLEOTIDE SEQUENCE [LARGE SCALE GENOMIC DNA]</scope>
    <source>
        <strain evidence="10">CGMCC 1.15795</strain>
    </source>
</reference>
<protein>
    <recommendedName>
        <fullName evidence="1">DNA (cytosine-5-)-methyltransferase</fullName>
        <ecNumber evidence="1">2.1.1.37</ecNumber>
    </recommendedName>
</protein>
<comment type="similarity">
    <text evidence="7 8">Belongs to the class I-like SAM-binding methyltransferase superfamily. C5-methyltransferase family.</text>
</comment>
<evidence type="ECO:0000256" key="7">
    <source>
        <dbReference type="PROSITE-ProRule" id="PRU01016"/>
    </source>
</evidence>
<comment type="caution">
    <text evidence="9">The sequence shown here is derived from an EMBL/GenBank/DDBJ whole genome shotgun (WGS) entry which is preliminary data.</text>
</comment>
<evidence type="ECO:0000256" key="6">
    <source>
        <dbReference type="ARBA" id="ARBA00047422"/>
    </source>
</evidence>
<gene>
    <name evidence="9" type="ORF">ACFSDX_18490</name>
</gene>
<comment type="catalytic activity">
    <reaction evidence="6">
        <text>a 2'-deoxycytidine in DNA + S-adenosyl-L-methionine = a 5-methyl-2'-deoxycytidine in DNA + S-adenosyl-L-homocysteine + H(+)</text>
        <dbReference type="Rhea" id="RHEA:13681"/>
        <dbReference type="Rhea" id="RHEA-COMP:11369"/>
        <dbReference type="Rhea" id="RHEA-COMP:11370"/>
        <dbReference type="ChEBI" id="CHEBI:15378"/>
        <dbReference type="ChEBI" id="CHEBI:57856"/>
        <dbReference type="ChEBI" id="CHEBI:59789"/>
        <dbReference type="ChEBI" id="CHEBI:85452"/>
        <dbReference type="ChEBI" id="CHEBI:85454"/>
        <dbReference type="EC" id="2.1.1.37"/>
    </reaction>
</comment>
<dbReference type="PANTHER" id="PTHR10629">
    <property type="entry name" value="CYTOSINE-SPECIFIC METHYLTRANSFERASE"/>
    <property type="match status" value="1"/>
</dbReference>
<evidence type="ECO:0000256" key="1">
    <source>
        <dbReference type="ARBA" id="ARBA00011975"/>
    </source>
</evidence>
<evidence type="ECO:0000256" key="5">
    <source>
        <dbReference type="ARBA" id="ARBA00022747"/>
    </source>
</evidence>
<dbReference type="PANTHER" id="PTHR10629:SF52">
    <property type="entry name" value="DNA (CYTOSINE-5)-METHYLTRANSFERASE 1"/>
    <property type="match status" value="1"/>
</dbReference>
<evidence type="ECO:0000256" key="3">
    <source>
        <dbReference type="ARBA" id="ARBA00022679"/>
    </source>
</evidence>
<keyword evidence="3 7" id="KW-0808">Transferase</keyword>
<keyword evidence="4 7" id="KW-0949">S-adenosyl-L-methionine</keyword>
<proteinExistence type="inferred from homology"/>
<dbReference type="GO" id="GO:0032259">
    <property type="term" value="P:methylation"/>
    <property type="evidence" value="ECO:0007669"/>
    <property type="project" value="UniProtKB-KW"/>
</dbReference>
<dbReference type="Proteomes" id="UP001597197">
    <property type="component" value="Unassembled WGS sequence"/>
</dbReference>
<keyword evidence="5" id="KW-0680">Restriction system</keyword>
<keyword evidence="2 7" id="KW-0489">Methyltransferase</keyword>
<dbReference type="Pfam" id="PF00145">
    <property type="entry name" value="DNA_methylase"/>
    <property type="match status" value="1"/>
</dbReference>
<dbReference type="EMBL" id="JBHUFD010000008">
    <property type="protein sequence ID" value="MFD1874440.1"/>
    <property type="molecule type" value="Genomic_DNA"/>
</dbReference>
<dbReference type="SUPFAM" id="SSF53335">
    <property type="entry name" value="S-adenosyl-L-methionine-dependent methyltransferases"/>
    <property type="match status" value="1"/>
</dbReference>
<dbReference type="InterPro" id="IPR029063">
    <property type="entry name" value="SAM-dependent_MTases_sf"/>
</dbReference>
<dbReference type="NCBIfam" id="TIGR00675">
    <property type="entry name" value="dcm"/>
    <property type="match status" value="1"/>
</dbReference>
<dbReference type="PROSITE" id="PS51679">
    <property type="entry name" value="SAM_MT_C5"/>
    <property type="match status" value="1"/>
</dbReference>
<dbReference type="EC" id="2.1.1.37" evidence="1"/>
<organism evidence="9 10">
    <name type="scientific">Hymenobacter bucti</name>
    <dbReference type="NCBI Taxonomy" id="1844114"/>
    <lineage>
        <taxon>Bacteria</taxon>
        <taxon>Pseudomonadati</taxon>
        <taxon>Bacteroidota</taxon>
        <taxon>Cytophagia</taxon>
        <taxon>Cytophagales</taxon>
        <taxon>Hymenobacteraceae</taxon>
        <taxon>Hymenobacter</taxon>
    </lineage>
</organism>
<dbReference type="GO" id="GO:0003886">
    <property type="term" value="F:DNA (cytosine-5-)-methyltransferase activity"/>
    <property type="evidence" value="ECO:0007669"/>
    <property type="project" value="UniProtKB-EC"/>
</dbReference>